<dbReference type="Pfam" id="PF07715">
    <property type="entry name" value="Plug"/>
    <property type="match status" value="1"/>
</dbReference>
<proteinExistence type="inferred from homology"/>
<comment type="subcellular location">
    <subcellularLocation>
        <location evidence="1 10">Cell outer membrane</location>
        <topology evidence="1 10">Multi-pass membrane protein</topology>
    </subcellularLocation>
</comment>
<dbReference type="GO" id="GO:0009279">
    <property type="term" value="C:cell outer membrane"/>
    <property type="evidence" value="ECO:0007669"/>
    <property type="project" value="UniProtKB-SubCell"/>
</dbReference>
<organism evidence="14 15">
    <name type="scientific">Phocaeicola dorei</name>
    <dbReference type="NCBI Taxonomy" id="357276"/>
    <lineage>
        <taxon>Bacteria</taxon>
        <taxon>Pseudomonadati</taxon>
        <taxon>Bacteroidota</taxon>
        <taxon>Bacteroidia</taxon>
        <taxon>Bacteroidales</taxon>
        <taxon>Bacteroidaceae</taxon>
        <taxon>Phocaeicola</taxon>
    </lineage>
</organism>
<name>A0A5M5ZUM8_9BACT</name>
<dbReference type="SUPFAM" id="SSF49464">
    <property type="entry name" value="Carboxypeptidase regulatory domain-like"/>
    <property type="match status" value="1"/>
</dbReference>
<keyword evidence="7 10" id="KW-0472">Membrane</keyword>
<dbReference type="PROSITE" id="PS52016">
    <property type="entry name" value="TONB_DEPENDENT_REC_3"/>
    <property type="match status" value="1"/>
</dbReference>
<sequence>MIRLTILILTLFILPLSLHAQHKVHSCTIRQQMEAVKKEYAVNFVYDASLKLDIPYIGKPLKGRGLQSTLNELFRNTNIKWEVNGKHILLSRKKKYTLSGYVYQHDGETVINATVWDVTTGTGTLSNEHGFFSITLPEGHHAIRFSSIGCGEHSEDVFLQHDTTLKIHLKEGYQLEEVVVTADLNSPLMTTQTGKVSLTSKELNTGYALMSSPDVVKTLQNLPGVAAGTELISGLYVHGGGNDENLFLLDGTPLYQVNHLGGLFSAFNTDIVKNIDFYKSGFPARYGGRLSSVVDVRTNDGNMKEYHGTVSIGLLDGRIQFEGPIKKDRTSFNIAMRRTWLDVITVPALAIRNSSKADKINMRYAFHDINAKITHRFSERSRADISLYSGNDIMKVNNKQFEKEYGTNYNREEDRTKFNLQWGNLTASLNWKYQFSPKLYSIFTGVYTHNRSRHDYLSEERVFNEGQLSGITHSERNNRSTIDDIGYRMEFDYRPNPAHRLRIGSNYLMHFFRPQSARTWDYSGTDSQKDTLSREASGSYNGQEFSLYAEDDIALSNRLKLNAGLHYTLFHITGKTYHSIEPRASIRYQCSDRVTFKASYTEMSQFMHQLSNTYLNLPMDFWVPSTKKIAPMRSRQYAVGMYLQLPSRIRLNMEGFYKTMNHIVEYDGGNSLTPSADDWEKKIHEGKGKAYGLEWETSYSNNRTHVSAAYTLSWSKRNFPTFYNGWYPDKFDNRHKLNLSVRHNFSSRIEAYASWTYHTGNRMTVPQQQVNAPAIPGIGGEPASEWIYEQPNNVSLPAYHRLDLGINFRSTTKRGYERIWNISVYNAYCRMNPLYGKVKEMTDGSFKGKATGMFPILPSFSYTLKF</sequence>
<evidence type="ECO:0000256" key="8">
    <source>
        <dbReference type="ARBA" id="ARBA00023170"/>
    </source>
</evidence>
<evidence type="ECO:0000256" key="7">
    <source>
        <dbReference type="ARBA" id="ARBA00023136"/>
    </source>
</evidence>
<dbReference type="InterPro" id="IPR000531">
    <property type="entry name" value="Beta-barrel_TonB"/>
</dbReference>
<keyword evidence="9 10" id="KW-0998">Cell outer membrane</keyword>
<dbReference type="InterPro" id="IPR008969">
    <property type="entry name" value="CarboxyPept-like_regulatory"/>
</dbReference>
<dbReference type="Gene3D" id="2.170.130.10">
    <property type="entry name" value="TonB-dependent receptor, plug domain"/>
    <property type="match status" value="1"/>
</dbReference>
<dbReference type="Gene3D" id="2.40.170.20">
    <property type="entry name" value="TonB-dependent receptor, beta-barrel domain"/>
    <property type="match status" value="1"/>
</dbReference>
<evidence type="ECO:0000256" key="9">
    <source>
        <dbReference type="ARBA" id="ARBA00023237"/>
    </source>
</evidence>
<dbReference type="Gene3D" id="2.60.40.1120">
    <property type="entry name" value="Carboxypeptidase-like, regulatory domain"/>
    <property type="match status" value="1"/>
</dbReference>
<reference evidence="14 15" key="1">
    <citation type="journal article" date="2019" name="Nat. Med.">
        <title>A library of human gut bacterial isolates paired with longitudinal multiomics data enables mechanistic microbiome research.</title>
        <authorList>
            <person name="Poyet M."/>
            <person name="Groussin M."/>
            <person name="Gibbons S.M."/>
            <person name="Avila-Pacheco J."/>
            <person name="Jiang X."/>
            <person name="Kearney S.M."/>
            <person name="Perrotta A.R."/>
            <person name="Berdy B."/>
            <person name="Zhao S."/>
            <person name="Lieberman T.D."/>
            <person name="Swanson P.K."/>
            <person name="Smith M."/>
            <person name="Roesemann S."/>
            <person name="Alexander J.E."/>
            <person name="Rich S.A."/>
            <person name="Livny J."/>
            <person name="Vlamakis H."/>
            <person name="Clish C."/>
            <person name="Bullock K."/>
            <person name="Deik A."/>
            <person name="Scott J."/>
            <person name="Pierce K.A."/>
            <person name="Xavier R.J."/>
            <person name="Alm E.J."/>
        </authorList>
    </citation>
    <scope>NUCLEOTIDE SEQUENCE [LARGE SCALE GENOMIC DNA]</scope>
    <source>
        <strain evidence="14 15">BIOML-A5</strain>
    </source>
</reference>
<accession>A0A5M5ZUM8</accession>
<evidence type="ECO:0000256" key="10">
    <source>
        <dbReference type="PROSITE-ProRule" id="PRU01360"/>
    </source>
</evidence>
<evidence type="ECO:0000313" key="14">
    <source>
        <dbReference type="EMBL" id="KAA5383455.1"/>
    </source>
</evidence>
<dbReference type="Pfam" id="PF00593">
    <property type="entry name" value="TonB_dep_Rec_b-barrel"/>
    <property type="match status" value="1"/>
</dbReference>
<evidence type="ECO:0000256" key="11">
    <source>
        <dbReference type="RuleBase" id="RU003357"/>
    </source>
</evidence>
<keyword evidence="6 11" id="KW-0798">TonB box</keyword>
<dbReference type="InterPro" id="IPR012910">
    <property type="entry name" value="Plug_dom"/>
</dbReference>
<gene>
    <name evidence="14" type="ORF">F2Y61_11585</name>
</gene>
<evidence type="ECO:0000259" key="13">
    <source>
        <dbReference type="Pfam" id="PF07715"/>
    </source>
</evidence>
<evidence type="ECO:0000259" key="12">
    <source>
        <dbReference type="Pfam" id="PF00593"/>
    </source>
</evidence>
<dbReference type="RefSeq" id="WP_149940923.1">
    <property type="nucleotide sequence ID" value="NZ_VVZB01000004.1"/>
</dbReference>
<keyword evidence="4 10" id="KW-0812">Transmembrane</keyword>
<keyword evidence="8 14" id="KW-0675">Receptor</keyword>
<evidence type="ECO:0000256" key="3">
    <source>
        <dbReference type="ARBA" id="ARBA00022452"/>
    </source>
</evidence>
<evidence type="ECO:0000256" key="6">
    <source>
        <dbReference type="ARBA" id="ARBA00023077"/>
    </source>
</evidence>
<feature type="domain" description="TonB-dependent receptor plug" evidence="13">
    <location>
        <begin position="214"/>
        <end position="289"/>
    </location>
</feature>
<feature type="domain" description="TonB-dependent receptor-like beta-barrel" evidence="12">
    <location>
        <begin position="397"/>
        <end position="826"/>
    </location>
</feature>
<dbReference type="PANTHER" id="PTHR30069">
    <property type="entry name" value="TONB-DEPENDENT OUTER MEMBRANE RECEPTOR"/>
    <property type="match status" value="1"/>
</dbReference>
<evidence type="ECO:0000313" key="15">
    <source>
        <dbReference type="Proteomes" id="UP000347681"/>
    </source>
</evidence>
<dbReference type="InterPro" id="IPR036942">
    <property type="entry name" value="Beta-barrel_TonB_sf"/>
</dbReference>
<evidence type="ECO:0000256" key="1">
    <source>
        <dbReference type="ARBA" id="ARBA00004571"/>
    </source>
</evidence>
<evidence type="ECO:0000256" key="2">
    <source>
        <dbReference type="ARBA" id="ARBA00022448"/>
    </source>
</evidence>
<keyword evidence="5" id="KW-0732">Signal</keyword>
<dbReference type="InterPro" id="IPR037066">
    <property type="entry name" value="Plug_dom_sf"/>
</dbReference>
<evidence type="ECO:0000256" key="5">
    <source>
        <dbReference type="ARBA" id="ARBA00022729"/>
    </source>
</evidence>
<dbReference type="Proteomes" id="UP000347681">
    <property type="component" value="Unassembled WGS sequence"/>
</dbReference>
<dbReference type="InterPro" id="IPR039426">
    <property type="entry name" value="TonB-dep_rcpt-like"/>
</dbReference>
<keyword evidence="3 10" id="KW-1134">Transmembrane beta strand</keyword>
<dbReference type="GO" id="GO:0015344">
    <property type="term" value="F:siderophore uptake transmembrane transporter activity"/>
    <property type="evidence" value="ECO:0007669"/>
    <property type="project" value="TreeGrafter"/>
</dbReference>
<comment type="similarity">
    <text evidence="10 11">Belongs to the TonB-dependent receptor family.</text>
</comment>
<dbReference type="GO" id="GO:0044718">
    <property type="term" value="P:siderophore transmembrane transport"/>
    <property type="evidence" value="ECO:0007669"/>
    <property type="project" value="TreeGrafter"/>
</dbReference>
<dbReference type="SUPFAM" id="SSF56935">
    <property type="entry name" value="Porins"/>
    <property type="match status" value="1"/>
</dbReference>
<comment type="caution">
    <text evidence="14">The sequence shown here is derived from an EMBL/GenBank/DDBJ whole genome shotgun (WGS) entry which is preliminary data.</text>
</comment>
<dbReference type="AlphaFoldDB" id="A0A5M5ZUM8"/>
<keyword evidence="2 10" id="KW-0813">Transport</keyword>
<dbReference type="Pfam" id="PF13715">
    <property type="entry name" value="CarbopepD_reg_2"/>
    <property type="match status" value="1"/>
</dbReference>
<protein>
    <submittedName>
        <fullName evidence="14">TonB-dependent receptor</fullName>
    </submittedName>
</protein>
<evidence type="ECO:0000256" key="4">
    <source>
        <dbReference type="ARBA" id="ARBA00022692"/>
    </source>
</evidence>
<dbReference type="PANTHER" id="PTHR30069:SF29">
    <property type="entry name" value="HEMOGLOBIN AND HEMOGLOBIN-HAPTOGLOBIN-BINDING PROTEIN 1-RELATED"/>
    <property type="match status" value="1"/>
</dbReference>
<dbReference type="EMBL" id="VVZB01000004">
    <property type="protein sequence ID" value="KAA5383455.1"/>
    <property type="molecule type" value="Genomic_DNA"/>
</dbReference>